<evidence type="ECO:0000256" key="1">
    <source>
        <dbReference type="SAM" id="MobiDB-lite"/>
    </source>
</evidence>
<dbReference type="PANTHER" id="PTHR33121">
    <property type="entry name" value="CYCLIC DI-GMP PHOSPHODIESTERASE PDEF"/>
    <property type="match status" value="1"/>
</dbReference>
<dbReference type="PROSITE" id="PS50883">
    <property type="entry name" value="EAL"/>
    <property type="match status" value="1"/>
</dbReference>
<sequence length="277" mass="30053">MEGIAQVQDAEGFTAATRTSHGMDTARKETGPLASLRQALEQQEFRLAYQPIIDLRNRAPIGFEALIRWPRANIGPDVFIPVAEHGGLIREITRSVCRQAAQDRVTRCASGQVRLSINLSAADAESMETVALLATLAETLGGGTALCVELTERSLLAPGRCGPVLQAIRALGIQVHLDDFGIGYANFQSLIELPLDGIKIDHSLIRRIDASTTARLVIRHLAKLTGALGLAVTAEGVETESQARILKSLGIRQAQGWLFGLPKYIEDYPAHLMTRRS</sequence>
<organism evidence="3">
    <name type="scientific">Castellaniella ginsengisoli</name>
    <dbReference type="NCBI Taxonomy" id="546114"/>
    <lineage>
        <taxon>Bacteria</taxon>
        <taxon>Pseudomonadati</taxon>
        <taxon>Pseudomonadota</taxon>
        <taxon>Betaproteobacteria</taxon>
        <taxon>Burkholderiales</taxon>
        <taxon>Alcaligenaceae</taxon>
        <taxon>Castellaniella</taxon>
    </lineage>
</organism>
<dbReference type="InterPro" id="IPR050706">
    <property type="entry name" value="Cyclic-di-GMP_PDE-like"/>
</dbReference>
<dbReference type="SMART" id="SM00052">
    <property type="entry name" value="EAL"/>
    <property type="match status" value="1"/>
</dbReference>
<name>A0AB39D8G5_9BURK</name>
<dbReference type="Pfam" id="PF00563">
    <property type="entry name" value="EAL"/>
    <property type="match status" value="1"/>
</dbReference>
<dbReference type="RefSeq" id="WP_368647118.1">
    <property type="nucleotide sequence ID" value="NZ_CP158255.1"/>
</dbReference>
<dbReference type="PANTHER" id="PTHR33121:SF70">
    <property type="entry name" value="SIGNALING PROTEIN YKOW"/>
    <property type="match status" value="1"/>
</dbReference>
<feature type="domain" description="EAL" evidence="2">
    <location>
        <begin position="29"/>
        <end position="276"/>
    </location>
</feature>
<gene>
    <name evidence="3" type="ORF">ABRZ09_01255</name>
</gene>
<reference evidence="3" key="1">
    <citation type="submission" date="2024-05" db="EMBL/GenBank/DDBJ databases">
        <authorList>
            <person name="Luo Y.-C."/>
            <person name="Nicholds J."/>
            <person name="Mortimer T."/>
            <person name="Maboni G."/>
        </authorList>
    </citation>
    <scope>NUCLEOTIDE SEQUENCE</scope>
    <source>
        <strain evidence="3">151108</strain>
    </source>
</reference>
<dbReference type="Gene3D" id="3.20.20.450">
    <property type="entry name" value="EAL domain"/>
    <property type="match status" value="1"/>
</dbReference>
<evidence type="ECO:0000259" key="2">
    <source>
        <dbReference type="PROSITE" id="PS50883"/>
    </source>
</evidence>
<dbReference type="GO" id="GO:0071111">
    <property type="term" value="F:cyclic-guanylate-specific phosphodiesterase activity"/>
    <property type="evidence" value="ECO:0007669"/>
    <property type="project" value="InterPro"/>
</dbReference>
<dbReference type="SUPFAM" id="SSF141868">
    <property type="entry name" value="EAL domain-like"/>
    <property type="match status" value="1"/>
</dbReference>
<dbReference type="AlphaFoldDB" id="A0AB39D8G5"/>
<evidence type="ECO:0000313" key="3">
    <source>
        <dbReference type="EMBL" id="XDJ50527.1"/>
    </source>
</evidence>
<dbReference type="InterPro" id="IPR001633">
    <property type="entry name" value="EAL_dom"/>
</dbReference>
<dbReference type="EMBL" id="CP158255">
    <property type="protein sequence ID" value="XDJ50527.1"/>
    <property type="molecule type" value="Genomic_DNA"/>
</dbReference>
<dbReference type="CDD" id="cd01948">
    <property type="entry name" value="EAL"/>
    <property type="match status" value="1"/>
</dbReference>
<feature type="region of interest" description="Disordered" evidence="1">
    <location>
        <begin position="1"/>
        <end position="27"/>
    </location>
</feature>
<accession>A0AB39D8G5</accession>
<proteinExistence type="predicted"/>
<dbReference type="InterPro" id="IPR035919">
    <property type="entry name" value="EAL_sf"/>
</dbReference>
<protein>
    <submittedName>
        <fullName evidence="3">EAL domain-containing protein</fullName>
    </submittedName>
</protein>